<sequence length="89" mass="9615">MTSCTSGFDDDATVPAKFMSTASRAGKSVAPMLFLASVTSRPPVQYRRLPPTATTLMIDTTPQNTYHCEDPSSCRQRATPANTGFIPFP</sequence>
<name>A0AAD9Y3U4_COLKA</name>
<protein>
    <submittedName>
        <fullName evidence="2">Uncharacterized protein</fullName>
    </submittedName>
</protein>
<proteinExistence type="predicted"/>
<feature type="compositionally biased region" description="Polar residues" evidence="1">
    <location>
        <begin position="73"/>
        <end position="82"/>
    </location>
</feature>
<evidence type="ECO:0000256" key="1">
    <source>
        <dbReference type="SAM" id="MobiDB-lite"/>
    </source>
</evidence>
<gene>
    <name evidence="2" type="ORF">CKAH01_02198</name>
</gene>
<organism evidence="2 3">
    <name type="scientific">Colletotrichum kahawae</name>
    <name type="common">Coffee berry disease fungus</name>
    <dbReference type="NCBI Taxonomy" id="34407"/>
    <lineage>
        <taxon>Eukaryota</taxon>
        <taxon>Fungi</taxon>
        <taxon>Dikarya</taxon>
        <taxon>Ascomycota</taxon>
        <taxon>Pezizomycotina</taxon>
        <taxon>Sordariomycetes</taxon>
        <taxon>Hypocreomycetidae</taxon>
        <taxon>Glomerellales</taxon>
        <taxon>Glomerellaceae</taxon>
        <taxon>Colletotrichum</taxon>
        <taxon>Colletotrichum gloeosporioides species complex</taxon>
    </lineage>
</organism>
<evidence type="ECO:0000313" key="2">
    <source>
        <dbReference type="EMBL" id="KAK2732252.1"/>
    </source>
</evidence>
<dbReference type="AlphaFoldDB" id="A0AAD9Y3U4"/>
<accession>A0AAD9Y3U4</accession>
<dbReference type="EMBL" id="VYYT01000554">
    <property type="protein sequence ID" value="KAK2732252.1"/>
    <property type="molecule type" value="Genomic_DNA"/>
</dbReference>
<dbReference type="Proteomes" id="UP001281614">
    <property type="component" value="Unassembled WGS sequence"/>
</dbReference>
<feature type="region of interest" description="Disordered" evidence="1">
    <location>
        <begin position="68"/>
        <end position="89"/>
    </location>
</feature>
<keyword evidence="3" id="KW-1185">Reference proteome</keyword>
<reference evidence="2" key="1">
    <citation type="submission" date="2023-02" db="EMBL/GenBank/DDBJ databases">
        <title>Colletotrichum kahawae CIFC_Que2 genome sequencing and assembly.</title>
        <authorList>
            <person name="Baroncelli R."/>
        </authorList>
    </citation>
    <scope>NUCLEOTIDE SEQUENCE</scope>
    <source>
        <strain evidence="2">CIFC_Que2</strain>
    </source>
</reference>
<evidence type="ECO:0000313" key="3">
    <source>
        <dbReference type="Proteomes" id="UP001281614"/>
    </source>
</evidence>
<comment type="caution">
    <text evidence="2">The sequence shown here is derived from an EMBL/GenBank/DDBJ whole genome shotgun (WGS) entry which is preliminary data.</text>
</comment>